<dbReference type="SUPFAM" id="SSF74650">
    <property type="entry name" value="Galactose mutarotase-like"/>
    <property type="match status" value="1"/>
</dbReference>
<dbReference type="RefSeq" id="WP_084373803.1">
    <property type="nucleotide sequence ID" value="NZ_FWYF01000003.1"/>
</dbReference>
<dbReference type="InterPro" id="IPR037481">
    <property type="entry name" value="LacX"/>
</dbReference>
<dbReference type="GO" id="GO:0016853">
    <property type="term" value="F:isomerase activity"/>
    <property type="evidence" value="ECO:0007669"/>
    <property type="project" value="InterPro"/>
</dbReference>
<dbReference type="CDD" id="cd09024">
    <property type="entry name" value="Aldose_epim_lacX"/>
    <property type="match status" value="1"/>
</dbReference>
<dbReference type="OrthoDB" id="9795355at2"/>
<evidence type="ECO:0000313" key="4">
    <source>
        <dbReference type="EMBL" id="SMD36970.1"/>
    </source>
</evidence>
<protein>
    <submittedName>
        <fullName evidence="4">Galactose mutarotase</fullName>
    </submittedName>
</protein>
<comment type="subunit">
    <text evidence="2">Monomer.</text>
</comment>
<dbReference type="GO" id="GO:0030246">
    <property type="term" value="F:carbohydrate binding"/>
    <property type="evidence" value="ECO:0007669"/>
    <property type="project" value="InterPro"/>
</dbReference>
<dbReference type="Proteomes" id="UP000192472">
    <property type="component" value="Unassembled WGS sequence"/>
</dbReference>
<reference evidence="4 5" key="1">
    <citation type="submission" date="2017-04" db="EMBL/GenBank/DDBJ databases">
        <authorList>
            <person name="Afonso C.L."/>
            <person name="Miller P.J."/>
            <person name="Scott M.A."/>
            <person name="Spackman E."/>
            <person name="Goraichik I."/>
            <person name="Dimitrov K.M."/>
            <person name="Suarez D.L."/>
            <person name="Swayne D.E."/>
        </authorList>
    </citation>
    <scope>NUCLEOTIDE SEQUENCE [LARGE SCALE GENOMIC DNA]</scope>
    <source>
        <strain evidence="4 5">DSM 26133</strain>
    </source>
</reference>
<comment type="cofactor">
    <cofactor evidence="1">
        <name>Ca(2+)</name>
        <dbReference type="ChEBI" id="CHEBI:29108"/>
    </cofactor>
</comment>
<dbReference type="AlphaFoldDB" id="A0A1W2GJZ1"/>
<gene>
    <name evidence="4" type="ORF">SAMN04488029_3169</name>
</gene>
<dbReference type="InterPro" id="IPR014718">
    <property type="entry name" value="GH-type_carb-bd"/>
</dbReference>
<dbReference type="InterPro" id="IPR011013">
    <property type="entry name" value="Gal_mutarotase_sf_dom"/>
</dbReference>
<evidence type="ECO:0000313" key="5">
    <source>
        <dbReference type="Proteomes" id="UP000192472"/>
    </source>
</evidence>
<dbReference type="GO" id="GO:0005975">
    <property type="term" value="P:carbohydrate metabolic process"/>
    <property type="evidence" value="ECO:0007669"/>
    <property type="project" value="InterPro"/>
</dbReference>
<proteinExistence type="predicted"/>
<sequence length="293" mass="33399">MKYSIENDLFKVEVDECGAELCSILSKSSGFEYIWQADPEVWKGAAPVLFPIIGALKSGSYSFEGKSYQLPKHGFVRNNKKVRLINRTSSRLSFTLSSDEETLAMYPFKFDLKISFFLFESRLQVFHELINTGDSSMYFSLGGHPAFNYPWKEDESKDDYYLEFERKENNSIFVLGKGGLLTKKESPLMEDTNRLPLENGMFDNDALIFTELNSSEISMKAKGSKGKISVNFDDFPFLGLWSKPNADFLCIEPWDGLPDFEDSDQELTRKPGIIKLGQGNIHYASYTIQIFEA</sequence>
<evidence type="ECO:0000256" key="2">
    <source>
        <dbReference type="ARBA" id="ARBA00011245"/>
    </source>
</evidence>
<dbReference type="EMBL" id="FWYF01000003">
    <property type="protein sequence ID" value="SMD36970.1"/>
    <property type="molecule type" value="Genomic_DNA"/>
</dbReference>
<dbReference type="Gene3D" id="2.70.98.10">
    <property type="match status" value="1"/>
</dbReference>
<dbReference type="STRING" id="692418.SAMN04488029_3169"/>
<accession>A0A1W2GJZ1</accession>
<keyword evidence="3" id="KW-0106">Calcium</keyword>
<keyword evidence="5" id="KW-1185">Reference proteome</keyword>
<evidence type="ECO:0000256" key="1">
    <source>
        <dbReference type="ARBA" id="ARBA00001913"/>
    </source>
</evidence>
<name>A0A1W2GJZ1_REIFA</name>
<organism evidence="4 5">
    <name type="scientific">Reichenbachiella faecimaris</name>
    <dbReference type="NCBI Taxonomy" id="692418"/>
    <lineage>
        <taxon>Bacteria</taxon>
        <taxon>Pseudomonadati</taxon>
        <taxon>Bacteroidota</taxon>
        <taxon>Cytophagia</taxon>
        <taxon>Cytophagales</taxon>
        <taxon>Reichenbachiellaceae</taxon>
        <taxon>Reichenbachiella</taxon>
    </lineage>
</organism>
<dbReference type="Pfam" id="PF01263">
    <property type="entry name" value="Aldose_epim"/>
    <property type="match status" value="1"/>
</dbReference>
<dbReference type="InterPro" id="IPR008183">
    <property type="entry name" value="Aldose_1/G6P_1-epimerase"/>
</dbReference>
<evidence type="ECO:0000256" key="3">
    <source>
        <dbReference type="ARBA" id="ARBA00022837"/>
    </source>
</evidence>